<feature type="transmembrane region" description="Helical" evidence="11">
    <location>
        <begin position="196"/>
        <end position="223"/>
    </location>
</feature>
<protein>
    <recommendedName>
        <fullName evidence="11">Olfactory receptor</fullName>
    </recommendedName>
</protein>
<dbReference type="PROSITE" id="PS50262">
    <property type="entry name" value="G_PROTEIN_RECEP_F1_2"/>
    <property type="match status" value="1"/>
</dbReference>
<dbReference type="InterPro" id="IPR000725">
    <property type="entry name" value="Olfact_rcpt"/>
</dbReference>
<keyword evidence="2 11" id="KW-1003">Cell membrane</keyword>
<dbReference type="CDD" id="cd15227">
    <property type="entry name" value="7tmA_OR14-like"/>
    <property type="match status" value="1"/>
</dbReference>
<feature type="domain" description="G-protein coupled receptors family 1 profile" evidence="12">
    <location>
        <begin position="39"/>
        <end position="288"/>
    </location>
</feature>
<dbReference type="PANTHER" id="PTHR26452">
    <property type="entry name" value="OLFACTORY RECEPTOR"/>
    <property type="match status" value="1"/>
</dbReference>
<organism evidence="13 14">
    <name type="scientific">Gekko japonicus</name>
    <name type="common">Schlegel's Japanese gecko</name>
    <dbReference type="NCBI Taxonomy" id="146911"/>
    <lineage>
        <taxon>Eukaryota</taxon>
        <taxon>Metazoa</taxon>
        <taxon>Chordata</taxon>
        <taxon>Craniata</taxon>
        <taxon>Vertebrata</taxon>
        <taxon>Euteleostomi</taxon>
        <taxon>Lepidosauria</taxon>
        <taxon>Squamata</taxon>
        <taxon>Bifurcata</taxon>
        <taxon>Gekkota</taxon>
        <taxon>Gekkonidae</taxon>
        <taxon>Gekkoninae</taxon>
        <taxon>Gekko</taxon>
    </lineage>
</organism>
<evidence type="ECO:0000256" key="11">
    <source>
        <dbReference type="RuleBase" id="RU363047"/>
    </source>
</evidence>
<accession>A0ABM1JHU2</accession>
<keyword evidence="4 11" id="KW-0552">Olfaction</keyword>
<evidence type="ECO:0000313" key="13">
    <source>
        <dbReference type="Proteomes" id="UP000694871"/>
    </source>
</evidence>
<keyword evidence="8 10" id="KW-0675">Receptor</keyword>
<comment type="subcellular location">
    <subcellularLocation>
        <location evidence="1 11">Cell membrane</location>
        <topology evidence="1 11">Multi-pass membrane protein</topology>
    </subcellularLocation>
</comment>
<evidence type="ECO:0000256" key="5">
    <source>
        <dbReference type="ARBA" id="ARBA00022989"/>
    </source>
</evidence>
<keyword evidence="7 11" id="KW-0472">Membrane</keyword>
<dbReference type="PRINTS" id="PR00245">
    <property type="entry name" value="OLFACTORYR"/>
</dbReference>
<dbReference type="SUPFAM" id="SSF81321">
    <property type="entry name" value="Family A G protein-coupled receptor-like"/>
    <property type="match status" value="1"/>
</dbReference>
<evidence type="ECO:0000256" key="1">
    <source>
        <dbReference type="ARBA" id="ARBA00004651"/>
    </source>
</evidence>
<dbReference type="RefSeq" id="XP_015261029.1">
    <property type="nucleotide sequence ID" value="XM_015405543.1"/>
</dbReference>
<reference evidence="14" key="1">
    <citation type="submission" date="2025-08" db="UniProtKB">
        <authorList>
            <consortium name="RefSeq"/>
        </authorList>
    </citation>
    <scope>IDENTIFICATION</scope>
</reference>
<proteinExistence type="inferred from homology"/>
<dbReference type="PRINTS" id="PR00237">
    <property type="entry name" value="GPCRRHODOPSN"/>
</dbReference>
<evidence type="ECO:0000256" key="2">
    <source>
        <dbReference type="ARBA" id="ARBA00022475"/>
    </source>
</evidence>
<evidence type="ECO:0000256" key="7">
    <source>
        <dbReference type="ARBA" id="ARBA00023136"/>
    </source>
</evidence>
<dbReference type="Gene3D" id="1.20.1070.10">
    <property type="entry name" value="Rhodopsin 7-helix transmembrane proteins"/>
    <property type="match status" value="1"/>
</dbReference>
<evidence type="ECO:0000313" key="14">
    <source>
        <dbReference type="RefSeq" id="XP_015261029.1"/>
    </source>
</evidence>
<feature type="transmembrane region" description="Helical" evidence="11">
    <location>
        <begin position="138"/>
        <end position="156"/>
    </location>
</feature>
<dbReference type="InterPro" id="IPR000276">
    <property type="entry name" value="GPCR_Rhodpsn"/>
</dbReference>
<evidence type="ECO:0000256" key="9">
    <source>
        <dbReference type="ARBA" id="ARBA00023224"/>
    </source>
</evidence>
<keyword evidence="9 10" id="KW-0807">Transducer</keyword>
<dbReference type="Proteomes" id="UP000694871">
    <property type="component" value="Unplaced"/>
</dbReference>
<dbReference type="GeneID" id="107105548"/>
<gene>
    <name evidence="14" type="primary">LOC107105548</name>
</gene>
<sequence length="321" mass="35963">MVNKTTAIEFVLLGFANLRELQVVHGVFFLSIYLMALVGNFLLIAAVAQNHHLHSPMYFFLVNLSIADACYISTTVPKSMVNSLMDSKQISFSGCVAQVFLVILLASSELFLLTAMAYDRYAAICHPLRYQRIMNWNVCLQMAAVSWVTSVTIAVVHTVNTFSLQFCQSNVIEQYFCDIPQLLKISCTDTATAMSLVLASILSLGSFCFTFIFVSYAYIFSAVFKIQSAQGRQKAFSTCTPHLTIFCLFFFTASFSYMRPKALSSPTVDLLAAVLYTVLPPVMNPIIYSLRNKDIQLALGRAMTNFPCISWVGFEKMDWKH</sequence>
<feature type="transmembrane region" description="Helical" evidence="11">
    <location>
        <begin position="23"/>
        <end position="45"/>
    </location>
</feature>
<keyword evidence="5 11" id="KW-1133">Transmembrane helix</keyword>
<name>A0ABM1JHU2_GEKJA</name>
<feature type="transmembrane region" description="Helical" evidence="11">
    <location>
        <begin position="235"/>
        <end position="258"/>
    </location>
</feature>
<comment type="similarity">
    <text evidence="10">Belongs to the G-protein coupled receptor 1 family.</text>
</comment>
<feature type="transmembrane region" description="Helical" evidence="11">
    <location>
        <begin position="96"/>
        <end position="118"/>
    </location>
</feature>
<dbReference type="InterPro" id="IPR050516">
    <property type="entry name" value="Olfactory_GPCR"/>
</dbReference>
<evidence type="ECO:0000259" key="12">
    <source>
        <dbReference type="PROSITE" id="PS50262"/>
    </source>
</evidence>
<dbReference type="InterPro" id="IPR017452">
    <property type="entry name" value="GPCR_Rhodpsn_7TM"/>
</dbReference>
<feature type="transmembrane region" description="Helical" evidence="11">
    <location>
        <begin position="270"/>
        <end position="290"/>
    </location>
</feature>
<evidence type="ECO:0000256" key="4">
    <source>
        <dbReference type="ARBA" id="ARBA00022725"/>
    </source>
</evidence>
<keyword evidence="13" id="KW-1185">Reference proteome</keyword>
<keyword evidence="6 10" id="KW-0297">G-protein coupled receptor</keyword>
<evidence type="ECO:0000256" key="6">
    <source>
        <dbReference type="ARBA" id="ARBA00023040"/>
    </source>
</evidence>
<dbReference type="Pfam" id="PF13853">
    <property type="entry name" value="7tm_4"/>
    <property type="match status" value="1"/>
</dbReference>
<keyword evidence="3 10" id="KW-0812">Transmembrane</keyword>
<evidence type="ECO:0000256" key="10">
    <source>
        <dbReference type="RuleBase" id="RU000688"/>
    </source>
</evidence>
<evidence type="ECO:0000256" key="3">
    <source>
        <dbReference type="ARBA" id="ARBA00022692"/>
    </source>
</evidence>
<keyword evidence="11" id="KW-0716">Sensory transduction</keyword>
<evidence type="ECO:0000256" key="8">
    <source>
        <dbReference type="ARBA" id="ARBA00023170"/>
    </source>
</evidence>
<dbReference type="PROSITE" id="PS00237">
    <property type="entry name" value="G_PROTEIN_RECEP_F1_1"/>
    <property type="match status" value="1"/>
</dbReference>